<dbReference type="KEGG" id="dqu:106749691"/>
<keyword evidence="1" id="KW-0175">Coiled coil</keyword>
<evidence type="ECO:0000256" key="1">
    <source>
        <dbReference type="SAM" id="Coils"/>
    </source>
</evidence>
<dbReference type="Proteomes" id="UP000515204">
    <property type="component" value="Unplaced"/>
</dbReference>
<protein>
    <submittedName>
        <fullName evidence="3">Uncharacterized protein LOC106749691</fullName>
    </submittedName>
</protein>
<evidence type="ECO:0000313" key="3">
    <source>
        <dbReference type="RefSeq" id="XP_014484865.1"/>
    </source>
</evidence>
<proteinExistence type="predicted"/>
<name>A0A6P3Y216_DINQU</name>
<gene>
    <name evidence="3" type="primary">LOC106749691</name>
</gene>
<dbReference type="GeneID" id="106749691"/>
<reference evidence="3" key="1">
    <citation type="submission" date="2025-08" db="UniProtKB">
        <authorList>
            <consortium name="RefSeq"/>
        </authorList>
    </citation>
    <scope>IDENTIFICATION</scope>
</reference>
<evidence type="ECO:0000313" key="2">
    <source>
        <dbReference type="Proteomes" id="UP000515204"/>
    </source>
</evidence>
<organism evidence="2 3">
    <name type="scientific">Dinoponera quadriceps</name>
    <name type="common">South American ant</name>
    <dbReference type="NCBI Taxonomy" id="609295"/>
    <lineage>
        <taxon>Eukaryota</taxon>
        <taxon>Metazoa</taxon>
        <taxon>Ecdysozoa</taxon>
        <taxon>Arthropoda</taxon>
        <taxon>Hexapoda</taxon>
        <taxon>Insecta</taxon>
        <taxon>Pterygota</taxon>
        <taxon>Neoptera</taxon>
        <taxon>Endopterygota</taxon>
        <taxon>Hymenoptera</taxon>
        <taxon>Apocrita</taxon>
        <taxon>Aculeata</taxon>
        <taxon>Formicoidea</taxon>
        <taxon>Formicidae</taxon>
        <taxon>Ponerinae</taxon>
        <taxon>Ponerini</taxon>
        <taxon>Dinoponera</taxon>
    </lineage>
</organism>
<dbReference type="OrthoDB" id="7693528at2759"/>
<accession>A0A6P3Y216</accession>
<dbReference type="RefSeq" id="XP_014484865.1">
    <property type="nucleotide sequence ID" value="XM_014629379.1"/>
</dbReference>
<sequence length="331" mass="37830">MSAKINFTLYDSFFPLYKKKDSPLANVASEIEERRCDLIDRHKHLRDKVAMMERSIPALITCNMWKMADEGAGRDTAYRIVRQIVDIPDPVDGLLARLNDAVNDHRLEMAQLHDKIIDADVKLEETTMELESLELANKETEEKLRALRHRLSSTSSLRSIHSEDLICLKKIRQLAEEELNLKSCIKELENKETTYRRQMRQFLPCKKFQRDNEKVNESFAYVDLKIVAQVNARVFSHTFSDVSLKHHSCDNNTGECICNACFAARKLVCEEKRNILSTALCANCSVPSLTISATAASETLRLVVPDMEHDGISDKEFCECYTCSENSEEST</sequence>
<keyword evidence="2" id="KW-1185">Reference proteome</keyword>
<feature type="coiled-coil region" evidence="1">
    <location>
        <begin position="95"/>
        <end position="194"/>
    </location>
</feature>
<dbReference type="AlphaFoldDB" id="A0A6P3Y216"/>